<dbReference type="RefSeq" id="WP_092472050.1">
    <property type="nucleotide sequence ID" value="NZ_FOOX01000010.1"/>
</dbReference>
<dbReference type="GO" id="GO:0019634">
    <property type="term" value="P:organic phosphonate metabolic process"/>
    <property type="evidence" value="ECO:0007669"/>
    <property type="project" value="InterPro"/>
</dbReference>
<gene>
    <name evidence="1" type="ORF">SAMN05660649_02847</name>
</gene>
<reference evidence="2" key="1">
    <citation type="submission" date="2016-10" db="EMBL/GenBank/DDBJ databases">
        <authorList>
            <person name="Varghese N."/>
            <person name="Submissions S."/>
        </authorList>
    </citation>
    <scope>NUCLEOTIDE SEQUENCE [LARGE SCALE GENOMIC DNA]</scope>
    <source>
        <strain evidence="2">DSM 17038</strain>
    </source>
</reference>
<dbReference type="Pfam" id="PF05845">
    <property type="entry name" value="PhnH"/>
    <property type="match status" value="1"/>
</dbReference>
<proteinExistence type="predicted"/>
<evidence type="ECO:0000313" key="2">
    <source>
        <dbReference type="Proteomes" id="UP000199337"/>
    </source>
</evidence>
<sequence length="198" mass="21840">MKLDLVHDIQRVYRKTVDAMSRPGLIVNIKDQAEKVDLEVGCFKSTVLLAMMLLDTETTFKVVSEREAEIAKFINHLTYAKGAETQSAGFILVLHDAKPLSLEETLKTACPGDLVDPHQSATIIVEADNLGYDGDLLLTGPGIDGERWIKVQTAGSWVDIRAEKNSEYPLGIDLIFTDANDNVLCIPRTTQITKRVVG</sequence>
<protein>
    <submittedName>
        <fullName evidence="1">Alpha-D-ribose 1-methylphosphonate 5-triphosphate synthase subunit PhnH</fullName>
    </submittedName>
</protein>
<dbReference type="PIRSF" id="PIRSF020680">
    <property type="entry name" value="PhnH"/>
    <property type="match status" value="1"/>
</dbReference>
<dbReference type="NCBIfam" id="TIGR03292">
    <property type="entry name" value="PhnH_redo"/>
    <property type="match status" value="1"/>
</dbReference>
<dbReference type="Gene3D" id="3.40.50.11310">
    <property type="entry name" value="Bacterial phosphonate metabolism protein PhnH"/>
    <property type="match status" value="1"/>
</dbReference>
<evidence type="ECO:0000313" key="1">
    <source>
        <dbReference type="EMBL" id="SFG83149.1"/>
    </source>
</evidence>
<organism evidence="1 2">
    <name type="scientific">Desulfotruncus arcticus DSM 17038</name>
    <dbReference type="NCBI Taxonomy" id="1121424"/>
    <lineage>
        <taxon>Bacteria</taxon>
        <taxon>Bacillati</taxon>
        <taxon>Bacillota</taxon>
        <taxon>Clostridia</taxon>
        <taxon>Eubacteriales</taxon>
        <taxon>Desulfallaceae</taxon>
        <taxon>Desulfotruncus</taxon>
    </lineage>
</organism>
<name>A0A1I2V3Y7_9FIRM</name>
<dbReference type="OrthoDB" id="154477at2"/>
<accession>A0A1I2V3Y7</accession>
<dbReference type="AlphaFoldDB" id="A0A1I2V3Y7"/>
<dbReference type="Proteomes" id="UP000199337">
    <property type="component" value="Unassembled WGS sequence"/>
</dbReference>
<dbReference type="EMBL" id="FOOX01000010">
    <property type="protein sequence ID" value="SFG83149.1"/>
    <property type="molecule type" value="Genomic_DNA"/>
</dbReference>
<dbReference type="InterPro" id="IPR038058">
    <property type="entry name" value="PhnH-like_sp"/>
</dbReference>
<keyword evidence="2" id="KW-1185">Reference proteome</keyword>
<dbReference type="STRING" id="341036.SAMN05660649_02847"/>
<dbReference type="SUPFAM" id="SSF159709">
    <property type="entry name" value="PhnH-like"/>
    <property type="match status" value="1"/>
</dbReference>
<dbReference type="InterPro" id="IPR008772">
    <property type="entry name" value="Phosphonate_metab_PhnH"/>
</dbReference>